<name>A0A4Q0I3L1_9FIRM</name>
<dbReference type="Pfam" id="PF13489">
    <property type="entry name" value="Methyltransf_23"/>
    <property type="match status" value="1"/>
</dbReference>
<gene>
    <name evidence="1" type="ORF">EFD62_10200</name>
</gene>
<dbReference type="PANTHER" id="PTHR43861">
    <property type="entry name" value="TRANS-ACONITATE 2-METHYLTRANSFERASE-RELATED"/>
    <property type="match status" value="1"/>
</dbReference>
<dbReference type="OrthoDB" id="9782855at2"/>
<keyword evidence="1" id="KW-0489">Methyltransferase</keyword>
<evidence type="ECO:0000313" key="2">
    <source>
        <dbReference type="Proteomes" id="UP000289166"/>
    </source>
</evidence>
<dbReference type="GO" id="GO:0008168">
    <property type="term" value="F:methyltransferase activity"/>
    <property type="evidence" value="ECO:0007669"/>
    <property type="project" value="UniProtKB-KW"/>
</dbReference>
<keyword evidence="1" id="KW-0808">Transferase</keyword>
<protein>
    <submittedName>
        <fullName evidence="1">Class I SAM-dependent methyltransferase</fullName>
    </submittedName>
</protein>
<dbReference type="Proteomes" id="UP000289166">
    <property type="component" value="Unassembled WGS sequence"/>
</dbReference>
<dbReference type="RefSeq" id="WP_128706065.1">
    <property type="nucleotide sequence ID" value="NZ_RLII01000012.1"/>
</dbReference>
<sequence length="285" mass="33934">MKSRKHEFDNYYSINSEYKVIECKDCGFYHVYPYPDSDFLNTFYSKEYNDDLSKINLKEKVTRIKTLIEPREILDIGCGTGELLREFAKQGFEPYGIEPSESRAKECIEKGLNVKNEFADKNGFGKKFDLVNFSFVLEHIQNPYDFMEKMKSEFVSENGYLCIEVPNDFNLLQRVYTAYHKTEPYWIHFPDHLNYWNFESFKVFLNRAGFEIIYQTSSFPLEMFLLMDEDYIKAKELGKIAHSKRLQFESKFKEIGRTEDIFMIYQKLSEINIGREIQVVAKRVR</sequence>
<dbReference type="EMBL" id="RLII01000012">
    <property type="protein sequence ID" value="RXE58826.1"/>
    <property type="molecule type" value="Genomic_DNA"/>
</dbReference>
<dbReference type="SUPFAM" id="SSF53335">
    <property type="entry name" value="S-adenosyl-L-methionine-dependent methyltransferases"/>
    <property type="match status" value="1"/>
</dbReference>
<reference evidence="2" key="1">
    <citation type="submission" date="2018-11" db="EMBL/GenBank/DDBJ databases">
        <title>Genome sequencing of a novel mesophilic and cellulolytic organism within the genus Hungateiclostridium.</title>
        <authorList>
            <person name="Rettenmaier R."/>
            <person name="Liebl W."/>
            <person name="Zverlov V."/>
        </authorList>
    </citation>
    <scope>NUCLEOTIDE SEQUENCE [LARGE SCALE GENOMIC DNA]</scope>
    <source>
        <strain evidence="2">N2K1</strain>
    </source>
</reference>
<dbReference type="Gene3D" id="3.40.50.150">
    <property type="entry name" value="Vaccinia Virus protein VP39"/>
    <property type="match status" value="1"/>
</dbReference>
<dbReference type="AlphaFoldDB" id="A0A4Q0I3L1"/>
<proteinExistence type="predicted"/>
<dbReference type="GO" id="GO:0032259">
    <property type="term" value="P:methylation"/>
    <property type="evidence" value="ECO:0007669"/>
    <property type="project" value="UniProtKB-KW"/>
</dbReference>
<accession>A0A4Q0I3L1</accession>
<evidence type="ECO:0000313" key="1">
    <source>
        <dbReference type="EMBL" id="RXE58826.1"/>
    </source>
</evidence>
<dbReference type="PANTHER" id="PTHR43861:SF6">
    <property type="entry name" value="METHYLTRANSFERASE TYPE 11"/>
    <property type="match status" value="1"/>
</dbReference>
<keyword evidence="2" id="KW-1185">Reference proteome</keyword>
<dbReference type="CDD" id="cd02440">
    <property type="entry name" value="AdoMet_MTases"/>
    <property type="match status" value="1"/>
</dbReference>
<dbReference type="InterPro" id="IPR029063">
    <property type="entry name" value="SAM-dependent_MTases_sf"/>
</dbReference>
<organism evidence="1 2">
    <name type="scientific">Acetivibrio mesophilus</name>
    <dbReference type="NCBI Taxonomy" id="2487273"/>
    <lineage>
        <taxon>Bacteria</taxon>
        <taxon>Bacillati</taxon>
        <taxon>Bacillota</taxon>
        <taxon>Clostridia</taxon>
        <taxon>Eubacteriales</taxon>
        <taxon>Oscillospiraceae</taxon>
        <taxon>Acetivibrio</taxon>
    </lineage>
</organism>
<comment type="caution">
    <text evidence="1">The sequence shown here is derived from an EMBL/GenBank/DDBJ whole genome shotgun (WGS) entry which is preliminary data.</text>
</comment>